<dbReference type="Proteomes" id="UP000323225">
    <property type="component" value="Unassembled WGS sequence"/>
</dbReference>
<gene>
    <name evidence="1" type="ORF">F0M16_20995</name>
</gene>
<evidence type="ECO:0000313" key="2">
    <source>
        <dbReference type="Proteomes" id="UP000323225"/>
    </source>
</evidence>
<comment type="caution">
    <text evidence="1">The sequence shown here is derived from an EMBL/GenBank/DDBJ whole genome shotgun (WGS) entry which is preliminary data.</text>
</comment>
<sequence>MPEHLKKIAVVTIKSSEIAGANLVQVSLFRNNATHQLLSLFKKMIEDSIDRYQITVGSDYSAIGTPSNETLNDDVTSLVNAICGKKDCWLSSPDKYIFSPMKCYKA</sequence>
<dbReference type="AlphaFoldDB" id="A0A5Q6PD62"/>
<accession>A0A5Q6PD62</accession>
<proteinExistence type="predicted"/>
<organism evidence="1 2">
    <name type="scientific">Vibrio cholerae</name>
    <dbReference type="NCBI Taxonomy" id="666"/>
    <lineage>
        <taxon>Bacteria</taxon>
        <taxon>Pseudomonadati</taxon>
        <taxon>Pseudomonadota</taxon>
        <taxon>Gammaproteobacteria</taxon>
        <taxon>Vibrionales</taxon>
        <taxon>Vibrionaceae</taxon>
        <taxon>Vibrio</taxon>
    </lineage>
</organism>
<dbReference type="EMBL" id="VUAA01000038">
    <property type="protein sequence ID" value="KAA1252812.1"/>
    <property type="molecule type" value="Genomic_DNA"/>
</dbReference>
<protein>
    <submittedName>
        <fullName evidence="1">Uncharacterized protein</fullName>
    </submittedName>
</protein>
<evidence type="ECO:0000313" key="1">
    <source>
        <dbReference type="EMBL" id="KAA1252812.1"/>
    </source>
</evidence>
<name>A0A5Q6PD62_VIBCL</name>
<reference evidence="1 2" key="1">
    <citation type="submission" date="2019-09" db="EMBL/GenBank/DDBJ databases">
        <authorList>
            <person name="Kritzky A."/>
            <person name="Schelkanova E.Y."/>
            <person name="Alkhova Z.V."/>
            <person name="Smirnova N.I."/>
        </authorList>
    </citation>
    <scope>NUCLEOTIDE SEQUENCE [LARGE SCALE GENOMIC DNA]</scope>
    <source>
        <strain evidence="1 2">M1526</strain>
    </source>
</reference>